<dbReference type="GeneID" id="54359780"/>
<dbReference type="OrthoDB" id="5584028at2759"/>
<organism evidence="2">
    <name type="scientific">Dissoconium aciculare CBS 342.82</name>
    <dbReference type="NCBI Taxonomy" id="1314786"/>
    <lineage>
        <taxon>Eukaryota</taxon>
        <taxon>Fungi</taxon>
        <taxon>Dikarya</taxon>
        <taxon>Ascomycota</taxon>
        <taxon>Pezizomycotina</taxon>
        <taxon>Dothideomycetes</taxon>
        <taxon>Dothideomycetidae</taxon>
        <taxon>Mycosphaerellales</taxon>
        <taxon>Dissoconiaceae</taxon>
        <taxon>Dissoconium</taxon>
    </lineage>
</organism>
<reference evidence="2" key="2">
    <citation type="submission" date="2020-04" db="EMBL/GenBank/DDBJ databases">
        <authorList>
            <consortium name="NCBI Genome Project"/>
        </authorList>
    </citation>
    <scope>NUCLEOTIDE SEQUENCE</scope>
    <source>
        <strain evidence="2">CBS 342.82</strain>
    </source>
</reference>
<keyword evidence="1" id="KW-1185">Reference proteome</keyword>
<evidence type="ECO:0008006" key="3">
    <source>
        <dbReference type="Google" id="ProtNLM"/>
    </source>
</evidence>
<name>A0A6J3LTA1_9PEZI</name>
<dbReference type="AlphaFoldDB" id="A0A6J3LTA1"/>
<evidence type="ECO:0000313" key="1">
    <source>
        <dbReference type="Proteomes" id="UP000504637"/>
    </source>
</evidence>
<dbReference type="Proteomes" id="UP000504637">
    <property type="component" value="Unplaced"/>
</dbReference>
<evidence type="ECO:0000313" key="2">
    <source>
        <dbReference type="RefSeq" id="XP_033455545.1"/>
    </source>
</evidence>
<dbReference type="PANTHER" id="PTHR37852:SF1">
    <property type="entry name" value="HIG1 DOMAIN-CONTAINING PROTEIN"/>
    <property type="match status" value="1"/>
</dbReference>
<dbReference type="RefSeq" id="XP_033455545.1">
    <property type="nucleotide sequence ID" value="XM_033601980.1"/>
</dbReference>
<dbReference type="PANTHER" id="PTHR37852">
    <property type="entry name" value="YALI0B21208P"/>
    <property type="match status" value="1"/>
</dbReference>
<reference evidence="2" key="3">
    <citation type="submission" date="2025-08" db="UniProtKB">
        <authorList>
            <consortium name="RefSeq"/>
        </authorList>
    </citation>
    <scope>IDENTIFICATION</scope>
    <source>
        <strain evidence="2">CBS 342.82</strain>
    </source>
</reference>
<protein>
    <recommendedName>
        <fullName evidence="3">Tim17-domain-containing protein</fullName>
    </recommendedName>
</protein>
<proteinExistence type="predicted"/>
<accession>A0A6J3LTA1</accession>
<gene>
    <name evidence="2" type="ORF">K489DRAFT_327322</name>
</gene>
<sequence>MDSDEITDTPAPSSPAKQPLIRRELHERLSINLFDRVELSVITGAISGFLIGTIKGSQDAGFRFRAENAHRLPTSQRGWFLYHKSKNYNMMLGGVVEGFKQARKYALWTTLFFVLEEGIDRGQSQRDALSSAFAGLGSAGIFSVYNRFPLPTMSRTMKMGAKAGFAFGLFQDGLSLLKGRRIGYIEAIRYHILGLRDSEAKEDPPA</sequence>
<reference evidence="2" key="1">
    <citation type="submission" date="2020-01" db="EMBL/GenBank/DDBJ databases">
        <authorList>
            <consortium name="DOE Joint Genome Institute"/>
            <person name="Haridas S."/>
            <person name="Albert R."/>
            <person name="Binder M."/>
            <person name="Bloem J."/>
            <person name="Labutti K."/>
            <person name="Salamov A."/>
            <person name="Andreopoulos B."/>
            <person name="Baker S.E."/>
            <person name="Barry K."/>
            <person name="Bills G."/>
            <person name="Bluhm B.H."/>
            <person name="Cannon C."/>
            <person name="Castanera R."/>
            <person name="Culley D.E."/>
            <person name="Daum C."/>
            <person name="Ezra D."/>
            <person name="Gonzalez J.B."/>
            <person name="Henrissat B."/>
            <person name="Kuo A."/>
            <person name="Liang C."/>
            <person name="Lipzen A."/>
            <person name="Lutzoni F."/>
            <person name="Magnuson J."/>
            <person name="Mondo S."/>
            <person name="Nolan M."/>
            <person name="Ohm R."/>
            <person name="Pangilinan J."/>
            <person name="Park H.-J."/>
            <person name="Ramirez L."/>
            <person name="Alfaro M."/>
            <person name="Sun H."/>
            <person name="Tritt A."/>
            <person name="Yoshinaga Y."/>
            <person name="Zwiers L.-H."/>
            <person name="Turgeon B.G."/>
            <person name="Goodwin S.B."/>
            <person name="Spatafora J.W."/>
            <person name="Crous P.W."/>
            <person name="Grigoriev I.V."/>
        </authorList>
    </citation>
    <scope>NUCLEOTIDE SEQUENCE</scope>
    <source>
        <strain evidence="2">CBS 342.82</strain>
    </source>
</reference>